<comment type="caution">
    <text evidence="2">The sequence shown here is derived from an EMBL/GenBank/DDBJ whole genome shotgun (WGS) entry which is preliminary data.</text>
</comment>
<proteinExistence type="predicted"/>
<gene>
    <name evidence="2" type="ORF">C441_04009</name>
</gene>
<accession>M0IMH3</accession>
<evidence type="ECO:0000313" key="2">
    <source>
        <dbReference type="EMBL" id="ELZ96674.1"/>
    </source>
</evidence>
<keyword evidence="1" id="KW-1133">Transmembrane helix</keyword>
<keyword evidence="1" id="KW-0812">Transmembrane</keyword>
<keyword evidence="3" id="KW-1185">Reference proteome</keyword>
<dbReference type="AlphaFoldDB" id="M0IMH3"/>
<feature type="transmembrane region" description="Helical" evidence="1">
    <location>
        <begin position="28"/>
        <end position="48"/>
    </location>
</feature>
<feature type="transmembrane region" description="Helical" evidence="1">
    <location>
        <begin position="60"/>
        <end position="85"/>
    </location>
</feature>
<organism evidence="2 3">
    <name type="scientific">Haloferax sulfurifontis ATCC BAA-897</name>
    <dbReference type="NCBI Taxonomy" id="662480"/>
    <lineage>
        <taxon>Archaea</taxon>
        <taxon>Methanobacteriati</taxon>
        <taxon>Methanobacteriota</taxon>
        <taxon>Stenosarchaea group</taxon>
        <taxon>Halobacteria</taxon>
        <taxon>Halobacteriales</taxon>
        <taxon>Haloferacaceae</taxon>
        <taxon>Haloferax</taxon>
    </lineage>
</organism>
<sequence length="104" mass="11031">MFLGLVSGGAIIVTRFSTLTIGTVSIRTSFVGGVLAGLLLLPSVVSHYKGGEQRKSLQWGLFAAGILLSLMDHALLPWFGALAVIGSLGVGWEVDRRLFEETSV</sequence>
<protein>
    <submittedName>
        <fullName evidence="2">Uncharacterized protein</fullName>
    </submittedName>
</protein>
<keyword evidence="1" id="KW-0472">Membrane</keyword>
<evidence type="ECO:0000313" key="3">
    <source>
        <dbReference type="Proteomes" id="UP000011508"/>
    </source>
</evidence>
<name>M0IMH3_9EURY</name>
<evidence type="ECO:0000256" key="1">
    <source>
        <dbReference type="SAM" id="Phobius"/>
    </source>
</evidence>
<reference evidence="2 3" key="1">
    <citation type="journal article" date="2014" name="PLoS Genet.">
        <title>Phylogenetically driven sequencing of extremely halophilic archaea reveals strategies for static and dynamic osmo-response.</title>
        <authorList>
            <person name="Becker E.A."/>
            <person name="Seitzer P.M."/>
            <person name="Tritt A."/>
            <person name="Larsen D."/>
            <person name="Krusor M."/>
            <person name="Yao A.I."/>
            <person name="Wu D."/>
            <person name="Madern D."/>
            <person name="Eisen J.A."/>
            <person name="Darling A.E."/>
            <person name="Facciotti M.T."/>
        </authorList>
    </citation>
    <scope>NUCLEOTIDE SEQUENCE [LARGE SCALE GENOMIC DNA]</scope>
    <source>
        <strain evidence="2 3">ATCC BAA-897</strain>
    </source>
</reference>
<dbReference type="EMBL" id="AOLM01000006">
    <property type="protein sequence ID" value="ELZ96674.1"/>
    <property type="molecule type" value="Genomic_DNA"/>
</dbReference>
<dbReference type="Proteomes" id="UP000011508">
    <property type="component" value="Unassembled WGS sequence"/>
</dbReference>